<sequence precursor="true">MKTLKIAALAVVLVGAKSLPAMAEMAGAAALGHESYGVASWYGTGFKGSRTASGEKFDPKALTAAHPTLPFGTLVEVSRRDKKKSVIVVVTDRGPYVQGRSIDLSRAAARRLSMSYLGAVPVRMQVVGMTE</sequence>
<dbReference type="GO" id="GO:0071555">
    <property type="term" value="P:cell wall organization"/>
    <property type="evidence" value="ECO:0007669"/>
    <property type="project" value="UniProtKB-KW"/>
</dbReference>
<keyword evidence="7" id="KW-1185">Reference proteome</keyword>
<dbReference type="AlphaFoldDB" id="A0A0C2YV60"/>
<protein>
    <recommendedName>
        <fullName evidence="3">Endolytic peptidoglycan transglycosylase RlpA</fullName>
        <ecNumber evidence="3">4.2.2.-</ecNumber>
    </recommendedName>
</protein>
<dbReference type="PANTHER" id="PTHR34183:SF8">
    <property type="entry name" value="ENDOLYTIC PEPTIDOGLYCAN TRANSGLYCOSYLASE RLPA-RELATED"/>
    <property type="match status" value="1"/>
</dbReference>
<dbReference type="CDD" id="cd22268">
    <property type="entry name" value="DPBB_RlpA-like"/>
    <property type="match status" value="1"/>
</dbReference>
<dbReference type="Pfam" id="PF03330">
    <property type="entry name" value="DPBB_1"/>
    <property type="match status" value="1"/>
</dbReference>
<evidence type="ECO:0000256" key="4">
    <source>
        <dbReference type="RuleBase" id="RU003495"/>
    </source>
</evidence>
<comment type="caution">
    <text evidence="6">The sequence shown here is derived from an EMBL/GenBank/DDBJ whole genome shotgun (WGS) entry which is preliminary data.</text>
</comment>
<dbReference type="Proteomes" id="UP000031971">
    <property type="component" value="Unassembled WGS sequence"/>
</dbReference>
<feature type="chain" id="PRO_5009983149" description="Endolytic peptidoglycan transglycosylase RlpA" evidence="3">
    <location>
        <begin position="24"/>
        <end position="131"/>
    </location>
</feature>
<evidence type="ECO:0000256" key="1">
    <source>
        <dbReference type="ARBA" id="ARBA00023239"/>
    </source>
</evidence>
<dbReference type="EC" id="4.2.2.-" evidence="3"/>
<dbReference type="STRING" id="272627.CCC_02030"/>
<comment type="function">
    <text evidence="3">Lytic transglycosylase with a strong preference for naked glycan strands that lack stem peptides.</text>
</comment>
<evidence type="ECO:0000259" key="5">
    <source>
        <dbReference type="Pfam" id="PF03330"/>
    </source>
</evidence>
<dbReference type="InterPro" id="IPR036908">
    <property type="entry name" value="RlpA-like_sf"/>
</dbReference>
<dbReference type="EMBL" id="JXSL01000027">
    <property type="protein sequence ID" value="KIL98580.1"/>
    <property type="molecule type" value="Genomic_DNA"/>
</dbReference>
<dbReference type="InterPro" id="IPR034718">
    <property type="entry name" value="RlpA"/>
</dbReference>
<gene>
    <name evidence="3" type="primary">rlpA</name>
    <name evidence="6" type="ORF">CCC_02030</name>
</gene>
<dbReference type="HAMAP" id="MF_02071">
    <property type="entry name" value="RlpA"/>
    <property type="match status" value="1"/>
</dbReference>
<evidence type="ECO:0000313" key="7">
    <source>
        <dbReference type="Proteomes" id="UP000031971"/>
    </source>
</evidence>
<organism evidence="6 7">
    <name type="scientific">Paramagnetospirillum magnetotacticum MS-1</name>
    <dbReference type="NCBI Taxonomy" id="272627"/>
    <lineage>
        <taxon>Bacteria</taxon>
        <taxon>Pseudomonadati</taxon>
        <taxon>Pseudomonadota</taxon>
        <taxon>Alphaproteobacteria</taxon>
        <taxon>Rhodospirillales</taxon>
        <taxon>Magnetospirillaceae</taxon>
        <taxon>Paramagnetospirillum</taxon>
    </lineage>
</organism>
<proteinExistence type="inferred from homology"/>
<evidence type="ECO:0000313" key="6">
    <source>
        <dbReference type="EMBL" id="KIL98580.1"/>
    </source>
</evidence>
<dbReference type="InterPro" id="IPR012997">
    <property type="entry name" value="RplA"/>
</dbReference>
<dbReference type="SUPFAM" id="SSF50685">
    <property type="entry name" value="Barwin-like endoglucanases"/>
    <property type="match status" value="1"/>
</dbReference>
<dbReference type="NCBIfam" id="TIGR00413">
    <property type="entry name" value="rlpA"/>
    <property type="match status" value="1"/>
</dbReference>
<dbReference type="GO" id="GO:0000270">
    <property type="term" value="P:peptidoglycan metabolic process"/>
    <property type="evidence" value="ECO:0007669"/>
    <property type="project" value="UniProtKB-UniRule"/>
</dbReference>
<feature type="signal peptide" evidence="3">
    <location>
        <begin position="1"/>
        <end position="23"/>
    </location>
</feature>
<feature type="domain" description="RlpA-like protein double-psi beta-barrel" evidence="5">
    <location>
        <begin position="36"/>
        <end position="123"/>
    </location>
</feature>
<dbReference type="Gene3D" id="2.40.40.10">
    <property type="entry name" value="RlpA-like domain"/>
    <property type="match status" value="1"/>
</dbReference>
<reference evidence="6 7" key="1">
    <citation type="submission" date="2015-01" db="EMBL/GenBank/DDBJ databases">
        <title>Genome Sequence of Magnetospirillum magnetotacticum Strain MS-1.</title>
        <authorList>
            <person name="Marinov G.K."/>
            <person name="Smalley M.D."/>
            <person name="DeSalvo G."/>
        </authorList>
    </citation>
    <scope>NUCLEOTIDE SEQUENCE [LARGE SCALE GENOMIC DNA]</scope>
    <source>
        <strain evidence="6 7">MS-1</strain>
    </source>
</reference>
<keyword evidence="2 3" id="KW-0961">Cell wall biogenesis/degradation</keyword>
<dbReference type="InterPro" id="IPR009009">
    <property type="entry name" value="RlpA-like_DPBB"/>
</dbReference>
<dbReference type="GO" id="GO:0008932">
    <property type="term" value="F:lytic endotransglycosylase activity"/>
    <property type="evidence" value="ECO:0007669"/>
    <property type="project" value="UniProtKB-UniRule"/>
</dbReference>
<dbReference type="RefSeq" id="WP_009868473.1">
    <property type="nucleotide sequence ID" value="NZ_JXSL01000027.1"/>
</dbReference>
<accession>A0A0C2YV60</accession>
<comment type="similarity">
    <text evidence="3 4">Belongs to the RlpA family.</text>
</comment>
<evidence type="ECO:0000256" key="2">
    <source>
        <dbReference type="ARBA" id="ARBA00023316"/>
    </source>
</evidence>
<name>A0A0C2YV60_PARME</name>
<keyword evidence="1 3" id="KW-0456">Lyase</keyword>
<keyword evidence="6" id="KW-0449">Lipoprotein</keyword>
<keyword evidence="3" id="KW-0732">Signal</keyword>
<dbReference type="PANTHER" id="PTHR34183">
    <property type="entry name" value="ENDOLYTIC PEPTIDOGLYCAN TRANSGLYCOSYLASE RLPA"/>
    <property type="match status" value="1"/>
</dbReference>
<evidence type="ECO:0000256" key="3">
    <source>
        <dbReference type="HAMAP-Rule" id="MF_02071"/>
    </source>
</evidence>